<comment type="caution">
    <text evidence="7">The sequence shown here is derived from an EMBL/GenBank/DDBJ whole genome shotgun (WGS) entry which is preliminary data.</text>
</comment>
<dbReference type="Pfam" id="PF14759">
    <property type="entry name" value="Reductase_C"/>
    <property type="match status" value="1"/>
</dbReference>
<evidence type="ECO:0000259" key="5">
    <source>
        <dbReference type="Pfam" id="PF07992"/>
    </source>
</evidence>
<evidence type="ECO:0000313" key="8">
    <source>
        <dbReference type="Proteomes" id="UP001524642"/>
    </source>
</evidence>
<dbReference type="Pfam" id="PF07992">
    <property type="entry name" value="Pyr_redox_2"/>
    <property type="match status" value="1"/>
</dbReference>
<dbReference type="InterPro" id="IPR050446">
    <property type="entry name" value="FAD-oxidoreductase/Apoptosis"/>
</dbReference>
<sequence>MSDGLVVLGASYAGVQIAVSARESGYDGPIAIIGDEAELPYQRPPLSKGYLSGKVDDAALPLRSAGYYEEHRIRLHLGTAATAVDRRGRAVVMADGTEHRFDRLAFATGSRARTLPLPGSDLDGVYTLRSLADARRLLAAMGSAERAVVVGGGYIGLEVASTLVTAGCQVTVLEASDRLLSRAAAPPLAAFVTEVHRGRGVEIVTGVQATRLIGEEGRVTAVESTDHVSRPADLVLVAAGAIPNGELAVAAGLACDQTAIITDACGRTNEPEVLAAGDCAATRQGAAVLRLESIQNATDQGRAAGKVVAGRAEEHPVVPWFWSDQYELKLQMAGLVAGYDRHVIRGRADSGRFGIYYFRDGRLIAVDTVNKPGDHLTARKLVASPAGITPEAAGDESVDLRSFLKAQQAAI</sequence>
<evidence type="ECO:0000313" key="7">
    <source>
        <dbReference type="EMBL" id="MCR0981174.1"/>
    </source>
</evidence>
<dbReference type="Proteomes" id="UP001524642">
    <property type="component" value="Unassembled WGS sequence"/>
</dbReference>
<dbReference type="PANTHER" id="PTHR43557">
    <property type="entry name" value="APOPTOSIS-INDUCING FACTOR 1"/>
    <property type="match status" value="1"/>
</dbReference>
<keyword evidence="2" id="KW-0285">Flavoprotein</keyword>
<organism evidence="7 8">
    <name type="scientific">Roseomonas populi</name>
    <dbReference type="NCBI Taxonomy" id="3121582"/>
    <lineage>
        <taxon>Bacteria</taxon>
        <taxon>Pseudomonadati</taxon>
        <taxon>Pseudomonadota</taxon>
        <taxon>Alphaproteobacteria</taxon>
        <taxon>Acetobacterales</taxon>
        <taxon>Roseomonadaceae</taxon>
        <taxon>Roseomonas</taxon>
    </lineage>
</organism>
<evidence type="ECO:0000259" key="6">
    <source>
        <dbReference type="Pfam" id="PF14759"/>
    </source>
</evidence>
<feature type="domain" description="Reductase C-terminal" evidence="6">
    <location>
        <begin position="320"/>
        <end position="403"/>
    </location>
</feature>
<evidence type="ECO:0000256" key="3">
    <source>
        <dbReference type="ARBA" id="ARBA00022827"/>
    </source>
</evidence>
<dbReference type="SUPFAM" id="SSF51905">
    <property type="entry name" value="FAD/NAD(P)-binding domain"/>
    <property type="match status" value="2"/>
</dbReference>
<keyword evidence="8" id="KW-1185">Reference proteome</keyword>
<dbReference type="InterPro" id="IPR028202">
    <property type="entry name" value="Reductase_C"/>
</dbReference>
<dbReference type="InterPro" id="IPR036188">
    <property type="entry name" value="FAD/NAD-bd_sf"/>
</dbReference>
<dbReference type="EMBL" id="JANJOU010000002">
    <property type="protein sequence ID" value="MCR0981174.1"/>
    <property type="molecule type" value="Genomic_DNA"/>
</dbReference>
<dbReference type="PRINTS" id="PR00368">
    <property type="entry name" value="FADPNR"/>
</dbReference>
<proteinExistence type="predicted"/>
<keyword evidence="4" id="KW-0560">Oxidoreductase</keyword>
<dbReference type="PANTHER" id="PTHR43557:SF2">
    <property type="entry name" value="RIESKE DOMAIN-CONTAINING PROTEIN-RELATED"/>
    <property type="match status" value="1"/>
</dbReference>
<keyword evidence="3" id="KW-0274">FAD</keyword>
<accession>A0ABT1X0B9</accession>
<comment type="cofactor">
    <cofactor evidence="1">
        <name>FAD</name>
        <dbReference type="ChEBI" id="CHEBI:57692"/>
    </cofactor>
</comment>
<dbReference type="PRINTS" id="PR00411">
    <property type="entry name" value="PNDRDTASEI"/>
</dbReference>
<reference evidence="7 8" key="1">
    <citation type="submission" date="2022-06" db="EMBL/GenBank/DDBJ databases">
        <title>Roseomonas CN29.</title>
        <authorList>
            <person name="Cheng Y."/>
            <person name="He X."/>
        </authorList>
    </citation>
    <scope>NUCLEOTIDE SEQUENCE [LARGE SCALE GENOMIC DNA]</scope>
    <source>
        <strain evidence="7 8">CN29</strain>
    </source>
</reference>
<dbReference type="SUPFAM" id="SSF55424">
    <property type="entry name" value="FAD/NAD-linked reductases, dimerisation (C-terminal) domain"/>
    <property type="match status" value="1"/>
</dbReference>
<name>A0ABT1X0B9_9PROT</name>
<feature type="domain" description="FAD/NAD(P)-binding" evidence="5">
    <location>
        <begin position="5"/>
        <end position="301"/>
    </location>
</feature>
<dbReference type="Gene3D" id="3.30.390.30">
    <property type="match status" value="1"/>
</dbReference>
<evidence type="ECO:0000256" key="4">
    <source>
        <dbReference type="ARBA" id="ARBA00023002"/>
    </source>
</evidence>
<protein>
    <submittedName>
        <fullName evidence="7">FAD-dependent oxidoreductase</fullName>
    </submittedName>
</protein>
<dbReference type="InterPro" id="IPR023753">
    <property type="entry name" value="FAD/NAD-binding_dom"/>
</dbReference>
<dbReference type="Gene3D" id="3.50.50.60">
    <property type="entry name" value="FAD/NAD(P)-binding domain"/>
    <property type="match status" value="2"/>
</dbReference>
<dbReference type="RefSeq" id="WP_257714853.1">
    <property type="nucleotide sequence ID" value="NZ_JANJOU010000002.1"/>
</dbReference>
<dbReference type="InterPro" id="IPR016156">
    <property type="entry name" value="FAD/NAD-linked_Rdtase_dimer_sf"/>
</dbReference>
<evidence type="ECO:0000256" key="2">
    <source>
        <dbReference type="ARBA" id="ARBA00022630"/>
    </source>
</evidence>
<gene>
    <name evidence="7" type="ORF">NRP21_03815</name>
</gene>
<evidence type="ECO:0000256" key="1">
    <source>
        <dbReference type="ARBA" id="ARBA00001974"/>
    </source>
</evidence>